<dbReference type="STRING" id="1121131.SAMN02745229_02279"/>
<keyword evidence="1" id="KW-1133">Transmembrane helix</keyword>
<evidence type="ECO:0000313" key="4">
    <source>
        <dbReference type="Proteomes" id="UP000184278"/>
    </source>
</evidence>
<accession>A0A1M5ZGH7</accession>
<keyword evidence="1" id="KW-0472">Membrane</keyword>
<proteinExistence type="predicted"/>
<feature type="transmembrane region" description="Helical" evidence="1">
    <location>
        <begin position="63"/>
        <end position="84"/>
    </location>
</feature>
<evidence type="ECO:0000256" key="1">
    <source>
        <dbReference type="SAM" id="Phobius"/>
    </source>
</evidence>
<feature type="domain" description="GGDEF" evidence="2">
    <location>
        <begin position="236"/>
        <end position="362"/>
    </location>
</feature>
<dbReference type="InterPro" id="IPR043128">
    <property type="entry name" value="Rev_trsase/Diguanyl_cyclase"/>
</dbReference>
<dbReference type="SMART" id="SM00267">
    <property type="entry name" value="GGDEF"/>
    <property type="match status" value="1"/>
</dbReference>
<dbReference type="PANTHER" id="PTHR45138">
    <property type="entry name" value="REGULATORY COMPONENTS OF SENSORY TRANSDUCTION SYSTEM"/>
    <property type="match status" value="1"/>
</dbReference>
<feature type="transmembrane region" description="Helical" evidence="1">
    <location>
        <begin position="33"/>
        <end position="51"/>
    </location>
</feature>
<dbReference type="InterPro" id="IPR029787">
    <property type="entry name" value="Nucleotide_cyclase"/>
</dbReference>
<name>A0A1M5ZGH7_BUTFI</name>
<dbReference type="InterPro" id="IPR000160">
    <property type="entry name" value="GGDEF_dom"/>
</dbReference>
<dbReference type="EMBL" id="FQXK01000018">
    <property type="protein sequence ID" value="SHI23385.1"/>
    <property type="molecule type" value="Genomic_DNA"/>
</dbReference>
<dbReference type="CDD" id="cd01949">
    <property type="entry name" value="GGDEF"/>
    <property type="match status" value="1"/>
</dbReference>
<dbReference type="RefSeq" id="WP_073387856.1">
    <property type="nucleotide sequence ID" value="NZ_FQXK01000018.1"/>
</dbReference>
<dbReference type="SUPFAM" id="SSF55073">
    <property type="entry name" value="Nucleotide cyclase"/>
    <property type="match status" value="1"/>
</dbReference>
<dbReference type="NCBIfam" id="TIGR00254">
    <property type="entry name" value="GGDEF"/>
    <property type="match status" value="1"/>
</dbReference>
<sequence length="362" mass="41348">MNILKKIKNVLFPERNEEIYNLFDHSNMASLRVMSLLTVAIESVSLIHLLFHNVDYLNFDLTVIILTAIIVINLITAISTDLFLKKRIKGHNIAVIIAVFTITAMTCFAMFVSYMNYIAGRQIIIFYAVTVCLISFIHITPLFQLIFILVEHSIFYAILYNYDGAKGVIVPNVIIYMLIILVASQISFYRVLNFASSTYTAKVMAEEFALKSSQDQLTGLMNRYALDNIPNIENPVRCQIAMSDIDHFKVFNEKYGHIKGDEVLKATASALLDVFRKKDCYRYGGDEFLIVAINLTEDTFRDRLALWEKKLSVTRIENIDEPVKVNFGVASGIIHNKEEIFKLIKEADEKLNTIKSMRNHSS</sequence>
<dbReference type="Proteomes" id="UP000184278">
    <property type="component" value="Unassembled WGS sequence"/>
</dbReference>
<dbReference type="Gene3D" id="3.30.70.270">
    <property type="match status" value="1"/>
</dbReference>
<dbReference type="GO" id="GO:0052621">
    <property type="term" value="F:diguanylate cyclase activity"/>
    <property type="evidence" value="ECO:0007669"/>
    <property type="project" value="TreeGrafter"/>
</dbReference>
<gene>
    <name evidence="3" type="ORF">SAMN02745229_02279</name>
</gene>
<dbReference type="PROSITE" id="PS50887">
    <property type="entry name" value="GGDEF"/>
    <property type="match status" value="1"/>
</dbReference>
<keyword evidence="4" id="KW-1185">Reference proteome</keyword>
<evidence type="ECO:0000259" key="2">
    <source>
        <dbReference type="PROSITE" id="PS50887"/>
    </source>
</evidence>
<feature type="transmembrane region" description="Helical" evidence="1">
    <location>
        <begin position="118"/>
        <end position="137"/>
    </location>
</feature>
<dbReference type="PANTHER" id="PTHR45138:SF9">
    <property type="entry name" value="DIGUANYLATE CYCLASE DGCM-RELATED"/>
    <property type="match status" value="1"/>
</dbReference>
<evidence type="ECO:0000313" key="3">
    <source>
        <dbReference type="EMBL" id="SHI23385.1"/>
    </source>
</evidence>
<protein>
    <submittedName>
        <fullName evidence="3">Diguanylate cyclase (GGDEF) domain-containing protein</fullName>
    </submittedName>
</protein>
<feature type="transmembrane region" description="Helical" evidence="1">
    <location>
        <begin position="174"/>
        <end position="192"/>
    </location>
</feature>
<dbReference type="OrthoDB" id="9805474at2"/>
<dbReference type="InterPro" id="IPR050469">
    <property type="entry name" value="Diguanylate_Cyclase"/>
</dbReference>
<dbReference type="AlphaFoldDB" id="A0A1M5ZGH7"/>
<feature type="transmembrane region" description="Helical" evidence="1">
    <location>
        <begin position="93"/>
        <end position="112"/>
    </location>
</feature>
<reference evidence="4" key="1">
    <citation type="submission" date="2016-11" db="EMBL/GenBank/DDBJ databases">
        <authorList>
            <person name="Varghese N."/>
            <person name="Submissions S."/>
        </authorList>
    </citation>
    <scope>NUCLEOTIDE SEQUENCE [LARGE SCALE GENOMIC DNA]</scope>
    <source>
        <strain evidence="4">DSM 3071</strain>
    </source>
</reference>
<keyword evidence="1" id="KW-0812">Transmembrane</keyword>
<dbReference type="Pfam" id="PF00990">
    <property type="entry name" value="GGDEF"/>
    <property type="match status" value="1"/>
</dbReference>
<organism evidence="3 4">
    <name type="scientific">Butyrivibrio fibrisolvens DSM 3071</name>
    <dbReference type="NCBI Taxonomy" id="1121131"/>
    <lineage>
        <taxon>Bacteria</taxon>
        <taxon>Bacillati</taxon>
        <taxon>Bacillota</taxon>
        <taxon>Clostridia</taxon>
        <taxon>Lachnospirales</taxon>
        <taxon>Lachnospiraceae</taxon>
        <taxon>Butyrivibrio</taxon>
    </lineage>
</organism>